<feature type="compositionally biased region" description="Low complexity" evidence="1">
    <location>
        <begin position="15"/>
        <end position="31"/>
    </location>
</feature>
<feature type="region of interest" description="Disordered" evidence="1">
    <location>
        <begin position="643"/>
        <end position="671"/>
    </location>
</feature>
<feature type="transmembrane region" description="Helical" evidence="2">
    <location>
        <begin position="545"/>
        <end position="566"/>
    </location>
</feature>
<reference evidence="3 4" key="1">
    <citation type="journal article" date="2015" name="PLoS Pathog.">
        <title>Leptomonas seymouri: Adaptations to the Dixenous Life Cycle Analyzed by Genome Sequencing, Transcriptome Profiling and Co-infection with Leishmania donovani.</title>
        <authorList>
            <person name="Kraeva N."/>
            <person name="Butenko A."/>
            <person name="Hlavacova J."/>
            <person name="Kostygov A."/>
            <person name="Myskova J."/>
            <person name="Grybchuk D."/>
            <person name="Lestinova T."/>
            <person name="Votypka J."/>
            <person name="Volf P."/>
            <person name="Opperdoes F."/>
            <person name="Flegontov P."/>
            <person name="Lukes J."/>
            <person name="Yurchenko V."/>
        </authorList>
    </citation>
    <scope>NUCLEOTIDE SEQUENCE [LARGE SCALE GENOMIC DNA]</scope>
    <source>
        <strain evidence="3 4">ATCC 30220</strain>
    </source>
</reference>
<protein>
    <submittedName>
        <fullName evidence="3">Uncharacterized protein</fullName>
    </submittedName>
</protein>
<evidence type="ECO:0000256" key="2">
    <source>
        <dbReference type="SAM" id="Phobius"/>
    </source>
</evidence>
<feature type="region of interest" description="Disordered" evidence="1">
    <location>
        <begin position="439"/>
        <end position="465"/>
    </location>
</feature>
<feature type="compositionally biased region" description="Basic and acidic residues" evidence="1">
    <location>
        <begin position="311"/>
        <end position="320"/>
    </location>
</feature>
<dbReference type="Proteomes" id="UP000038009">
    <property type="component" value="Unassembled WGS sequence"/>
</dbReference>
<dbReference type="OrthoDB" id="267274at2759"/>
<sequence length="1153" mass="122649">MWSKPPAAAGNHDPTTLFEESTSTSSTSLSSVAGSNEDHRTLQELLGAASGLLAAPSVPWARPHHHKAHKAAALTEEEREAQAVRRQQQRARREHHFFKERGAVDFQRSAVFEVVEPGSRKRKTQIGGGGGVAEAEVWTQSSRPSSPPQDERTGCGNPNGDCVPVRLQAWYVASNAAPSTTSSPQQQHEMEPLRDQRPAIPPGTRDARAASSTETEAVPTPHRVYTEAEGVPASALAAVAPAVRSSGAGTTSVNMLWSRVVPDAEARQTLAATPTPGKAAREHDAPKEKKRKKAGAAAHITASPLQSPFRNSREAAHAAHAETTSSTPLSVDDDGGSSSCSNYNAKKDGLGRPAHPNVLVGDSGAVGAPGGNRHVLTAEYADGGRPPLRAHRYVEQPNGVFVDHARHADLMAEYALAEQLRYAQEKEDTRRIRRWNRLLHGTGGDPREDGQQKDPGMGGQGAVAAGGNNSSAAAAAHARHHWLYDAATYRKVCLSVLCYLQRVHVFLVGLAAGVSLLTLVAITVPFPELEAGHVEDGLPSHMAAFLLLAVINTTATVPALPTAHVLPVLQQGHSALALFMALLQPYHASLLLCLCMLLVITGLSPVPWGIAERHCALQRRKWLAYDEAERHEASVAAWRARVAGPGGSTREDHPPMDNAHEGEGGEFSGGAGTYSMLQSPFTRTLNSAFLSTHRSGATLSGHRGSSHHPDFEGTQARSGMKPRPSCRPHRHNSVLLPPISFNAPQQQDPRLSMSLGGGAGGCTYDGLTLPRHYGGDTLRNSISLGLTRSAGAHVGPHSPLGASLSGPPYRAARSASAADLLTRFHDGGAPLPEAAVAASWGNGSAAELFSSSYLSSRNGGGGGFRSGSATLTGLGGWSPPARATDAPPPLRYGSGASSVSSRVDGVGRSPRSMANPSGRLLRPRQPLLLVPVTALEGQLSTGNVFSRTAEYAERHTMQWICNTLRYIAKFHGGSGNEEEDHERDVVGGHRYADAAGAAPPAPSNPYREGHHHTQSMRPAVPVSLYLHVLLQPRLWCIIVALALTLVELALVDECSVELMWLAQPSSWWSTPSSSSALPADALQRLLPHRWMEATLSYTSDELDAPPLNSTLSHLLPYGSNGGDKSGHVGRVLLAVYATRMAMIWVAFLLLLFF</sequence>
<evidence type="ECO:0000313" key="4">
    <source>
        <dbReference type="Proteomes" id="UP000038009"/>
    </source>
</evidence>
<feature type="transmembrane region" description="Helical" evidence="2">
    <location>
        <begin position="586"/>
        <end position="611"/>
    </location>
</feature>
<keyword evidence="2" id="KW-0812">Transmembrane</keyword>
<feature type="region of interest" description="Disordered" evidence="1">
    <location>
        <begin position="1"/>
        <end position="38"/>
    </location>
</feature>
<feature type="compositionally biased region" description="Basic and acidic residues" evidence="1">
    <location>
        <begin position="649"/>
        <end position="663"/>
    </location>
</feature>
<feature type="compositionally biased region" description="Low complexity" evidence="1">
    <location>
        <begin position="891"/>
        <end position="912"/>
    </location>
</feature>
<dbReference type="VEuPathDB" id="TriTrypDB:Lsey_0367_0010"/>
<feature type="transmembrane region" description="Helical" evidence="2">
    <location>
        <begin position="1131"/>
        <end position="1152"/>
    </location>
</feature>
<keyword evidence="4" id="KW-1185">Reference proteome</keyword>
<feature type="transmembrane region" description="Helical" evidence="2">
    <location>
        <begin position="1034"/>
        <end position="1051"/>
    </location>
</feature>
<comment type="caution">
    <text evidence="3">The sequence shown here is derived from an EMBL/GenBank/DDBJ whole genome shotgun (WGS) entry which is preliminary data.</text>
</comment>
<feature type="region of interest" description="Disordered" evidence="1">
    <location>
        <begin position="875"/>
        <end position="919"/>
    </location>
</feature>
<feature type="region of interest" description="Disordered" evidence="1">
    <location>
        <begin position="696"/>
        <end position="738"/>
    </location>
</feature>
<keyword evidence="2" id="KW-1133">Transmembrane helix</keyword>
<feature type="region of interest" description="Disordered" evidence="1">
    <location>
        <begin position="268"/>
        <end position="371"/>
    </location>
</feature>
<feature type="compositionally biased region" description="Basic and acidic residues" evidence="1">
    <location>
        <begin position="188"/>
        <end position="197"/>
    </location>
</feature>
<organism evidence="3 4">
    <name type="scientific">Leptomonas seymouri</name>
    <dbReference type="NCBI Taxonomy" id="5684"/>
    <lineage>
        <taxon>Eukaryota</taxon>
        <taxon>Discoba</taxon>
        <taxon>Euglenozoa</taxon>
        <taxon>Kinetoplastea</taxon>
        <taxon>Metakinetoplastina</taxon>
        <taxon>Trypanosomatida</taxon>
        <taxon>Trypanosomatidae</taxon>
        <taxon>Leishmaniinae</taxon>
        <taxon>Leptomonas</taxon>
    </lineage>
</organism>
<dbReference type="OMA" id="PRLWCVV"/>
<keyword evidence="2" id="KW-0472">Membrane</keyword>
<feature type="region of interest" description="Disordered" evidence="1">
    <location>
        <begin position="119"/>
        <end position="160"/>
    </location>
</feature>
<proteinExistence type="predicted"/>
<dbReference type="AlphaFoldDB" id="A0A0N0P3B9"/>
<gene>
    <name evidence="3" type="ORF">ABL78_7474</name>
</gene>
<evidence type="ECO:0000256" key="1">
    <source>
        <dbReference type="SAM" id="MobiDB-lite"/>
    </source>
</evidence>
<feature type="region of interest" description="Disordered" evidence="1">
    <location>
        <begin position="994"/>
        <end position="1013"/>
    </location>
</feature>
<dbReference type="EMBL" id="LJSK01000367">
    <property type="protein sequence ID" value="KPI83487.1"/>
    <property type="molecule type" value="Genomic_DNA"/>
</dbReference>
<name>A0A0N0P3B9_LEPSE</name>
<accession>A0A0N0P3B9</accession>
<evidence type="ECO:0000313" key="3">
    <source>
        <dbReference type="EMBL" id="KPI83487.1"/>
    </source>
</evidence>
<feature type="transmembrane region" description="Helical" evidence="2">
    <location>
        <begin position="503"/>
        <end position="524"/>
    </location>
</feature>
<feature type="region of interest" description="Disordered" evidence="1">
    <location>
        <begin position="176"/>
        <end position="223"/>
    </location>
</feature>